<keyword evidence="3" id="KW-1185">Reference proteome</keyword>
<evidence type="ECO:0000313" key="2">
    <source>
        <dbReference type="EMBL" id="GMI40356.1"/>
    </source>
</evidence>
<comment type="caution">
    <text evidence="2">The sequence shown here is derived from an EMBL/GenBank/DDBJ whole genome shotgun (WGS) entry which is preliminary data.</text>
</comment>
<accession>A0ABQ6N5R3</accession>
<organism evidence="2 3">
    <name type="scientific">Tetraparma gracilis</name>
    <dbReference type="NCBI Taxonomy" id="2962635"/>
    <lineage>
        <taxon>Eukaryota</taxon>
        <taxon>Sar</taxon>
        <taxon>Stramenopiles</taxon>
        <taxon>Ochrophyta</taxon>
        <taxon>Bolidophyceae</taxon>
        <taxon>Parmales</taxon>
        <taxon>Triparmaceae</taxon>
        <taxon>Tetraparma</taxon>
    </lineage>
</organism>
<name>A0ABQ6N5R3_9STRA</name>
<protein>
    <submittedName>
        <fullName evidence="2">Uncharacterized protein</fullName>
    </submittedName>
</protein>
<evidence type="ECO:0000313" key="3">
    <source>
        <dbReference type="Proteomes" id="UP001165060"/>
    </source>
</evidence>
<dbReference type="EMBL" id="BRYB01000929">
    <property type="protein sequence ID" value="GMI40356.1"/>
    <property type="molecule type" value="Genomic_DNA"/>
</dbReference>
<sequence>MAPGGAQAPPPASASRPTRKAARPRRTKAVTKATVLAPESHSFAFVRDDGSCWLWAVLAGLNLCQHATPDPYKAVGGVRKFRQGFRPTPTARDRALDLLIRDRMWEAMKEAGADKGYSARSIDEGGQYVEVVPDEATGLAGLAAKYDEDGNCETLASFATAGGGNVEYKFLSGVLGVEVAWWDEGKHANRARLSDGSYVTPDFFVELAKPVVHVSWSSLVEDHVDGYIPKTPVVVPGWLADFLREWEEGVK</sequence>
<reference evidence="2 3" key="1">
    <citation type="journal article" date="2023" name="Commun. Biol.">
        <title>Genome analysis of Parmales, the sister group of diatoms, reveals the evolutionary specialization of diatoms from phago-mixotrophs to photoautotrophs.</title>
        <authorList>
            <person name="Ban H."/>
            <person name="Sato S."/>
            <person name="Yoshikawa S."/>
            <person name="Yamada K."/>
            <person name="Nakamura Y."/>
            <person name="Ichinomiya M."/>
            <person name="Sato N."/>
            <person name="Blanc-Mathieu R."/>
            <person name="Endo H."/>
            <person name="Kuwata A."/>
            <person name="Ogata H."/>
        </authorList>
    </citation>
    <scope>NUCLEOTIDE SEQUENCE [LARGE SCALE GENOMIC DNA]</scope>
</reference>
<evidence type="ECO:0000256" key="1">
    <source>
        <dbReference type="SAM" id="MobiDB-lite"/>
    </source>
</evidence>
<proteinExistence type="predicted"/>
<gene>
    <name evidence="2" type="ORF">TeGR_g1672</name>
</gene>
<dbReference type="Proteomes" id="UP001165060">
    <property type="component" value="Unassembled WGS sequence"/>
</dbReference>
<feature type="region of interest" description="Disordered" evidence="1">
    <location>
        <begin position="1"/>
        <end position="30"/>
    </location>
</feature>
<feature type="compositionally biased region" description="Basic residues" evidence="1">
    <location>
        <begin position="17"/>
        <end position="29"/>
    </location>
</feature>